<evidence type="ECO:0000256" key="1">
    <source>
        <dbReference type="ARBA" id="ARBA00004167"/>
    </source>
</evidence>
<dbReference type="SUPFAM" id="SSF56519">
    <property type="entry name" value="Penicillin binding protein dimerisation domain"/>
    <property type="match status" value="1"/>
</dbReference>
<dbReference type="OrthoDB" id="9770103at2"/>
<feature type="transmembrane region" description="Helical" evidence="11">
    <location>
        <begin position="28"/>
        <end position="52"/>
    </location>
</feature>
<evidence type="ECO:0000259" key="12">
    <source>
        <dbReference type="Pfam" id="PF00905"/>
    </source>
</evidence>
<evidence type="ECO:0000256" key="8">
    <source>
        <dbReference type="ARBA" id="ARBA00022989"/>
    </source>
</evidence>
<dbReference type="Pfam" id="PF03717">
    <property type="entry name" value="PBP_dimer"/>
    <property type="match status" value="1"/>
</dbReference>
<evidence type="ECO:0000313" key="15">
    <source>
        <dbReference type="Proteomes" id="UP000214746"/>
    </source>
</evidence>
<keyword evidence="10" id="KW-0961">Cell wall biogenesis/degradation</keyword>
<feature type="domain" description="Penicillin-binding protein transpeptidase" evidence="12">
    <location>
        <begin position="323"/>
        <end position="662"/>
    </location>
</feature>
<dbReference type="Pfam" id="PF00905">
    <property type="entry name" value="Transpeptidase"/>
    <property type="match status" value="1"/>
</dbReference>
<name>A0A2W1N6K5_PAEXE</name>
<keyword evidence="4" id="KW-1003">Cell membrane</keyword>
<gene>
    <name evidence="14" type="ORF">CBW46_013945</name>
</gene>
<evidence type="ECO:0000256" key="11">
    <source>
        <dbReference type="SAM" id="Phobius"/>
    </source>
</evidence>
<dbReference type="RefSeq" id="WP_089200618.1">
    <property type="nucleotide sequence ID" value="NZ_NHRJ02000008.1"/>
</dbReference>
<dbReference type="InterPro" id="IPR001460">
    <property type="entry name" value="PCN-bd_Tpept"/>
</dbReference>
<dbReference type="InterPro" id="IPR036138">
    <property type="entry name" value="PBP_dimer_sf"/>
</dbReference>
<dbReference type="Proteomes" id="UP000214746">
    <property type="component" value="Unassembled WGS sequence"/>
</dbReference>
<dbReference type="PANTHER" id="PTHR30627:SF2">
    <property type="entry name" value="PEPTIDOGLYCAN D,D-TRANSPEPTIDASE MRDA"/>
    <property type="match status" value="1"/>
</dbReference>
<feature type="domain" description="Penicillin-binding protein dimerisation" evidence="13">
    <location>
        <begin position="71"/>
        <end position="268"/>
    </location>
</feature>
<dbReference type="InterPro" id="IPR005311">
    <property type="entry name" value="PBP_dimer"/>
</dbReference>
<dbReference type="AlphaFoldDB" id="A0A2W1N6K5"/>
<evidence type="ECO:0000256" key="9">
    <source>
        <dbReference type="ARBA" id="ARBA00023136"/>
    </source>
</evidence>
<proteinExistence type="inferred from homology"/>
<comment type="similarity">
    <text evidence="3">Belongs to the transpeptidase family.</text>
</comment>
<dbReference type="GO" id="GO:0071555">
    <property type="term" value="P:cell wall organization"/>
    <property type="evidence" value="ECO:0007669"/>
    <property type="project" value="UniProtKB-KW"/>
</dbReference>
<evidence type="ECO:0000256" key="3">
    <source>
        <dbReference type="ARBA" id="ARBA00007171"/>
    </source>
</evidence>
<evidence type="ECO:0000256" key="7">
    <source>
        <dbReference type="ARBA" id="ARBA00022984"/>
    </source>
</evidence>
<reference evidence="14" key="1">
    <citation type="submission" date="2018-06" db="EMBL/GenBank/DDBJ databases">
        <title>Paenibacillus xerothermodurans sp. nov. an extremely dry heat resistant spore forming bacterium isolated from the soil of Cape Canaveral, Florida.</title>
        <authorList>
            <person name="Seuylemezian A."/>
            <person name="Kaur N."/>
            <person name="Patil P."/>
            <person name="Patil P."/>
            <person name="Mayilraj S."/>
            <person name="Vaishampayan P."/>
        </authorList>
    </citation>
    <scope>NUCLEOTIDE SEQUENCE [LARGE SCALE GENOMIC DNA]</scope>
    <source>
        <strain evidence="14">ATCC 27380</strain>
    </source>
</reference>
<keyword evidence="7" id="KW-0573">Peptidoglycan synthesis</keyword>
<comment type="caution">
    <text evidence="14">The sequence shown here is derived from an EMBL/GenBank/DDBJ whole genome shotgun (WGS) entry which is preliminary data.</text>
</comment>
<keyword evidence="15" id="KW-1185">Reference proteome</keyword>
<organism evidence="14 15">
    <name type="scientific">Paenibacillus xerothermodurans</name>
    <dbReference type="NCBI Taxonomy" id="1977292"/>
    <lineage>
        <taxon>Bacteria</taxon>
        <taxon>Bacillati</taxon>
        <taxon>Bacillota</taxon>
        <taxon>Bacilli</taxon>
        <taxon>Bacillales</taxon>
        <taxon>Paenibacillaceae</taxon>
        <taxon>Paenibacillus</taxon>
    </lineage>
</organism>
<evidence type="ECO:0000313" key="14">
    <source>
        <dbReference type="EMBL" id="PZE20249.1"/>
    </source>
</evidence>
<keyword evidence="6" id="KW-0133">Cell shape</keyword>
<dbReference type="GO" id="GO:0005886">
    <property type="term" value="C:plasma membrane"/>
    <property type="evidence" value="ECO:0007669"/>
    <property type="project" value="UniProtKB-SubCell"/>
</dbReference>
<dbReference type="GO" id="GO:0008658">
    <property type="term" value="F:penicillin binding"/>
    <property type="evidence" value="ECO:0007669"/>
    <property type="project" value="InterPro"/>
</dbReference>
<dbReference type="SUPFAM" id="SSF56601">
    <property type="entry name" value="beta-lactamase/transpeptidase-like"/>
    <property type="match status" value="1"/>
</dbReference>
<evidence type="ECO:0000259" key="13">
    <source>
        <dbReference type="Pfam" id="PF03717"/>
    </source>
</evidence>
<dbReference type="InterPro" id="IPR012338">
    <property type="entry name" value="Beta-lactam/transpept-like"/>
</dbReference>
<dbReference type="InterPro" id="IPR050515">
    <property type="entry name" value="Beta-lactam/transpept"/>
</dbReference>
<dbReference type="EMBL" id="NHRJ02000008">
    <property type="protein sequence ID" value="PZE20249.1"/>
    <property type="molecule type" value="Genomic_DNA"/>
</dbReference>
<sequence>MKNSIFRYTEERDEEIQARKRKHFSIRLNVFFFATFTLFTILVVRLAILQFVQGPQLTMESMDIDNSKSPIAPIRGSIYDQTGHAIAQSRSMHSLYYRVEGGKLDKDLIIGLAHRLAQNFKEYGRPDAEQLTAEEIVKRMDVGFDVNQQDTKEPSYYYIPRRIKTDLTKEEIAYFLEHRDELKGVEVFEDSIRVYDQQTIASQLVGYMKKFSAARNADTGLEFYRAKKDEYLDIEDVGFDGLERLYQEELRGKTGYKSYPVNAAQKIIGPATITPPEKGHNLHLTLHKDVQLETEQAIMDHLAFLRNRSAAGPVAYAPNARSGYAVAMEVQTGKVVAMASMPDYDTNRWNGGFSTTSEYNQVAPYVPNGTITTAYPPYPMDEIKRHPSSIVYMGSTIKPLSVLIGLSEGVLSPNSTYNDTGSFTFGRGAGATISNSDKAVYGVLNPTTAIQKSSNTFMSAMIGIPLWSKYGGEKSKVLDVWAEHLAQFGLGVKTGSDLPGESAGSNEFFANAKTSSWQSAMVYASWGQNERATTLQIAQFAATLASRGKRMKPQFVDKVTTANGELVRGFEPQVLNEVNYPKHHWDVVIRGMKSGARGIDELPFPVARKTGTSTQWVAGGSVDNAVFIAFAPVDNPVLAVSVVVPEGKFGAQGAAPIAAKIFQSYDQHIGGLSRPAAGGSAATP</sequence>
<protein>
    <submittedName>
        <fullName evidence="14">Penicillin-binding protein 2</fullName>
    </submittedName>
</protein>
<comment type="subcellular location">
    <subcellularLocation>
        <location evidence="2">Cell membrane</location>
    </subcellularLocation>
    <subcellularLocation>
        <location evidence="1">Membrane</location>
        <topology evidence="1">Single-pass membrane protein</topology>
    </subcellularLocation>
</comment>
<evidence type="ECO:0000256" key="6">
    <source>
        <dbReference type="ARBA" id="ARBA00022960"/>
    </source>
</evidence>
<evidence type="ECO:0000256" key="5">
    <source>
        <dbReference type="ARBA" id="ARBA00022692"/>
    </source>
</evidence>
<dbReference type="GO" id="GO:0009252">
    <property type="term" value="P:peptidoglycan biosynthetic process"/>
    <property type="evidence" value="ECO:0007669"/>
    <property type="project" value="UniProtKB-KW"/>
</dbReference>
<evidence type="ECO:0000256" key="2">
    <source>
        <dbReference type="ARBA" id="ARBA00004236"/>
    </source>
</evidence>
<evidence type="ECO:0000256" key="10">
    <source>
        <dbReference type="ARBA" id="ARBA00023316"/>
    </source>
</evidence>
<keyword evidence="5 11" id="KW-0812">Transmembrane</keyword>
<accession>A0A2W1N6K5</accession>
<dbReference type="Gene3D" id="3.40.710.10">
    <property type="entry name" value="DD-peptidase/beta-lactamase superfamily"/>
    <property type="match status" value="1"/>
</dbReference>
<evidence type="ECO:0000256" key="4">
    <source>
        <dbReference type="ARBA" id="ARBA00022475"/>
    </source>
</evidence>
<dbReference type="GO" id="GO:0071972">
    <property type="term" value="F:peptidoglycan L,D-transpeptidase activity"/>
    <property type="evidence" value="ECO:0007669"/>
    <property type="project" value="TreeGrafter"/>
</dbReference>
<dbReference type="PANTHER" id="PTHR30627">
    <property type="entry name" value="PEPTIDOGLYCAN D,D-TRANSPEPTIDASE"/>
    <property type="match status" value="1"/>
</dbReference>
<keyword evidence="8 11" id="KW-1133">Transmembrane helix</keyword>
<dbReference type="Gene3D" id="3.90.1310.10">
    <property type="entry name" value="Penicillin-binding protein 2a (Domain 2)"/>
    <property type="match status" value="1"/>
</dbReference>
<dbReference type="GO" id="GO:0008360">
    <property type="term" value="P:regulation of cell shape"/>
    <property type="evidence" value="ECO:0007669"/>
    <property type="project" value="UniProtKB-KW"/>
</dbReference>
<keyword evidence="9 11" id="KW-0472">Membrane</keyword>